<protein>
    <recommendedName>
        <fullName evidence="2">Transposase MuDR plant domain-containing protein</fullName>
    </recommendedName>
</protein>
<evidence type="ECO:0000256" key="1">
    <source>
        <dbReference type="SAM" id="MobiDB-lite"/>
    </source>
</evidence>
<name>A0A445C512_ARAHY</name>
<proteinExistence type="predicted"/>
<dbReference type="EMBL" id="SDMP01000007">
    <property type="protein sequence ID" value="RYR45990.1"/>
    <property type="molecule type" value="Genomic_DNA"/>
</dbReference>
<dbReference type="Proteomes" id="UP000289738">
    <property type="component" value="Chromosome A07"/>
</dbReference>
<dbReference type="AlphaFoldDB" id="A0A445C512"/>
<evidence type="ECO:0000259" key="2">
    <source>
        <dbReference type="Pfam" id="PF03108"/>
    </source>
</evidence>
<feature type="compositionally biased region" description="Acidic residues" evidence="1">
    <location>
        <begin position="149"/>
        <end position="158"/>
    </location>
</feature>
<evidence type="ECO:0000313" key="3">
    <source>
        <dbReference type="EMBL" id="RYR45990.1"/>
    </source>
</evidence>
<dbReference type="InterPro" id="IPR004332">
    <property type="entry name" value="Transposase_MuDR"/>
</dbReference>
<dbReference type="Pfam" id="PF03108">
    <property type="entry name" value="DBD_Tnp_Mut"/>
    <property type="match status" value="1"/>
</dbReference>
<comment type="caution">
    <text evidence="3">The sequence shown here is derived from an EMBL/GenBank/DDBJ whole genome shotgun (WGS) entry which is preliminary data.</text>
</comment>
<gene>
    <name evidence="3" type="ORF">Ahy_A07g031761</name>
</gene>
<sequence length="293" mass="33041">MASNIPYIVVLVYPNCPIKNSNNGVTFECEDLILFRTQHVKTLSDLKSLILSKFGGTQARKIGRVAYWLLAPMGNEVFWFRLFRLQGDENVQLMFDIRGRIMVEQVIELSAEVGHSGGESSVHSTYVQDDRLLAPLPIHVAILVDEAEEGEEASDEDYVANSTDSDLSDGGDEAECVPETPVQTVACHVLPLLHPIPPLSTVPSHYQSLDLDIMHERSPFSDTGEEDYNLDGGVEFRVGHKFRSQEAVLQGMKNYSIRRSVEYRVTESDRLKYHVQCRQVENGCQWSLRVALW</sequence>
<feature type="domain" description="Transposase MuDR plant" evidence="2">
    <location>
        <begin position="234"/>
        <end position="290"/>
    </location>
</feature>
<evidence type="ECO:0000313" key="4">
    <source>
        <dbReference type="Proteomes" id="UP000289738"/>
    </source>
</evidence>
<organism evidence="3 4">
    <name type="scientific">Arachis hypogaea</name>
    <name type="common">Peanut</name>
    <dbReference type="NCBI Taxonomy" id="3818"/>
    <lineage>
        <taxon>Eukaryota</taxon>
        <taxon>Viridiplantae</taxon>
        <taxon>Streptophyta</taxon>
        <taxon>Embryophyta</taxon>
        <taxon>Tracheophyta</taxon>
        <taxon>Spermatophyta</taxon>
        <taxon>Magnoliopsida</taxon>
        <taxon>eudicotyledons</taxon>
        <taxon>Gunneridae</taxon>
        <taxon>Pentapetalae</taxon>
        <taxon>rosids</taxon>
        <taxon>fabids</taxon>
        <taxon>Fabales</taxon>
        <taxon>Fabaceae</taxon>
        <taxon>Papilionoideae</taxon>
        <taxon>50 kb inversion clade</taxon>
        <taxon>dalbergioids sensu lato</taxon>
        <taxon>Dalbergieae</taxon>
        <taxon>Pterocarpus clade</taxon>
        <taxon>Arachis</taxon>
    </lineage>
</organism>
<feature type="region of interest" description="Disordered" evidence="1">
    <location>
        <begin position="149"/>
        <end position="174"/>
    </location>
</feature>
<keyword evidence="4" id="KW-1185">Reference proteome</keyword>
<reference evidence="3 4" key="1">
    <citation type="submission" date="2019-01" db="EMBL/GenBank/DDBJ databases">
        <title>Sequencing of cultivated peanut Arachis hypogaea provides insights into genome evolution and oil improvement.</title>
        <authorList>
            <person name="Chen X."/>
        </authorList>
    </citation>
    <scope>NUCLEOTIDE SEQUENCE [LARGE SCALE GENOMIC DNA]</scope>
    <source>
        <strain evidence="4">cv. Fuhuasheng</strain>
        <tissue evidence="3">Leaves</tissue>
    </source>
</reference>
<accession>A0A445C512</accession>